<dbReference type="Pfam" id="PF17806">
    <property type="entry name" value="SO_alpha_A3"/>
    <property type="match status" value="1"/>
</dbReference>
<dbReference type="InterPro" id="IPR006222">
    <property type="entry name" value="GCVT_N"/>
</dbReference>
<dbReference type="EMBL" id="BSTI01000006">
    <property type="protein sequence ID" value="GLY66376.1"/>
    <property type="molecule type" value="Genomic_DNA"/>
</dbReference>
<dbReference type="PANTHER" id="PTHR43757:SF2">
    <property type="entry name" value="AMINOMETHYLTRANSFERASE, MITOCHONDRIAL"/>
    <property type="match status" value="1"/>
</dbReference>
<evidence type="ECO:0000256" key="1">
    <source>
        <dbReference type="ARBA" id="ARBA00008609"/>
    </source>
</evidence>
<evidence type="ECO:0000259" key="3">
    <source>
        <dbReference type="Pfam" id="PF01571"/>
    </source>
</evidence>
<dbReference type="InterPro" id="IPR027266">
    <property type="entry name" value="TrmE/GcvT-like"/>
</dbReference>
<proteinExistence type="inferred from homology"/>
<dbReference type="Gene3D" id="3.10.20.440">
    <property type="entry name" value="2Fe-2S iron-sulphur cluster binding domain, sarcosine oxidase, alpha subunit, N-terminal domain"/>
    <property type="match status" value="1"/>
</dbReference>
<dbReference type="Pfam" id="PF13510">
    <property type="entry name" value="Fer2_4"/>
    <property type="match status" value="1"/>
</dbReference>
<dbReference type="SUPFAM" id="SSF51905">
    <property type="entry name" value="FAD/NAD(P)-binding domain"/>
    <property type="match status" value="1"/>
</dbReference>
<dbReference type="Pfam" id="PF01571">
    <property type="entry name" value="GCV_T"/>
    <property type="match status" value="1"/>
</dbReference>
<comment type="caution">
    <text evidence="6">The sequence shown here is derived from an EMBL/GenBank/DDBJ whole genome shotgun (WGS) entry which is preliminary data.</text>
</comment>
<evidence type="ECO:0000256" key="2">
    <source>
        <dbReference type="ARBA" id="ARBA00023002"/>
    </source>
</evidence>
<comment type="similarity">
    <text evidence="1">Belongs to the GcvT family.</text>
</comment>
<dbReference type="InterPro" id="IPR029043">
    <property type="entry name" value="GcvT/YgfZ_C"/>
</dbReference>
<accession>A0A9W6R0I4</accession>
<dbReference type="PANTHER" id="PTHR43757">
    <property type="entry name" value="AMINOMETHYLTRANSFERASE"/>
    <property type="match status" value="1"/>
</dbReference>
<dbReference type="InterPro" id="IPR041854">
    <property type="entry name" value="BFD-like_2Fe2S-bd_dom_sf"/>
</dbReference>
<organism evidence="6 7">
    <name type="scientific">Amycolatopsis taiwanensis</name>
    <dbReference type="NCBI Taxonomy" id="342230"/>
    <lineage>
        <taxon>Bacteria</taxon>
        <taxon>Bacillati</taxon>
        <taxon>Actinomycetota</taxon>
        <taxon>Actinomycetes</taxon>
        <taxon>Pseudonocardiales</taxon>
        <taxon>Pseudonocardiaceae</taxon>
        <taxon>Amycolatopsis</taxon>
    </lineage>
</organism>
<dbReference type="Gene3D" id="1.10.10.1100">
    <property type="entry name" value="BFD-like [2Fe-2S]-binding domain"/>
    <property type="match status" value="1"/>
</dbReference>
<dbReference type="SUPFAM" id="SSF103025">
    <property type="entry name" value="Folate-binding domain"/>
    <property type="match status" value="2"/>
</dbReference>
<dbReference type="InterPro" id="IPR042204">
    <property type="entry name" value="2Fe-2S-bd_N"/>
</dbReference>
<name>A0A9W6R0I4_9PSEU</name>
<feature type="domain" description="GCVT N-terminal" evidence="3">
    <location>
        <begin position="577"/>
        <end position="840"/>
    </location>
</feature>
<feature type="domain" description="Aminomethyltransferase C-terminal" evidence="4">
    <location>
        <begin position="860"/>
        <end position="935"/>
    </location>
</feature>
<sequence>MKGAMRLDAQRGEVIDRTHALSFSWNGRRFPAFDGDTIISALAAAGERVFSRSFKYHRVRGLLTAGFHDPGCMVQVGDEPNVRGAHRLVEQDMHVRSQDTWPSLRFDVKAVNRFVGRSLSPGFYYKTFMKPEFLWPAYEKVLGRFVHAGEISPGTPPGYHDKRYAHPDVLVAGGGPAGMAAAVAAARAGARVLLVEEEHQLGGHLRWTGPDVLAELTEKVRATEGIEVLTNSVVLGRYDENWLAVVQRPRSGCLERLIKARARTLIVAGGLVERPYVFAGNDLPGVMLSTAARRLINLYAVKPGNRAVVLTANTSGDAAIGDLERAGVEIAEVVDARRGEDIVLRARGRRGVRSVELAGGRTIEADLLVTATGWTAPMSLLTMAGDIPVYSPTAARFLPGGKASDTVFAVGGLAGDGTLEELTGHARAVGAEAARRALWQRYTHLGAVPTRNGAKLAEPPTGRESLPELPVHDHPELFRGLTHGFVDFSEDVSSKDLHQAVREGYDSAELAKRYTTATMGPLQGKLETINAIAAVAEASGRTIAETGTTTWRPMYVPVTLGALAGRIFEPVRHSPMQPWHERNNAKPLVAGQWIRPDHYGDPAGEVRAVRERVGIIDVTPIGKLDLRGPDVPKLLNLLYVNKWAKLGVGKVRYGVMCAEDGVVFDDGVTGRLGEDHYLMSTTSSGAAAVWEWVENWLQTERPDWRVHVMPVTTAYASINVAGPRSRELVGRLTEDIDLSPEAFGYMQVRTGRIAGVDDCVLWRIGFTGELSYELHVPAAYGLHVWETLLQHGEDLGVQPFGVEAQRILRLEKGHLIVGQDTDGLTKAYSAGLDWAIKLDKDDFAGKPELVWQHQSGADTRLVGLQPVDGTIVPPEASQIIERDGTIRGRITSSRMSPTLGRAICLGQLDAPLATAGTTVTVRLPDGRDIAARVTEHLAHVDPEGKRQDVPVCTPAHRPHATPVARSPIAIGAGERTTIADWEVETRHSNAALTLADQTPLAKVCVRAAESGPLATALGTRFGRAVAGSAGTIVVGSGPGEWLVLGGPGSQDKLVSSLRGLVQETGEFASVIDLTHGRALMRLAGARSAEALAKVCAIDLADDFTPDGAALRTSVAKLVTDVIRLDRDGIPSYLLHCERSSGQYLFDALLDAGAEFGIDLDAGLSKTRDGRAW</sequence>
<dbReference type="GO" id="GO:0016491">
    <property type="term" value="F:oxidoreductase activity"/>
    <property type="evidence" value="ECO:0007669"/>
    <property type="project" value="UniProtKB-KW"/>
</dbReference>
<dbReference type="PRINTS" id="PR00469">
    <property type="entry name" value="PNDRDTASEII"/>
</dbReference>
<keyword evidence="2" id="KW-0560">Oxidoreductase</keyword>
<gene>
    <name evidence="6" type="primary">soxA</name>
    <name evidence="6" type="ORF">Atai01_29950</name>
</gene>
<dbReference type="Gene3D" id="3.30.70.1520">
    <property type="entry name" value="Heterotetrameric sarcosine oxidase"/>
    <property type="match status" value="1"/>
</dbReference>
<dbReference type="InterPro" id="IPR007375">
    <property type="entry name" value="SoxG"/>
</dbReference>
<dbReference type="Gene3D" id="3.50.50.60">
    <property type="entry name" value="FAD/NAD(P)-binding domain"/>
    <property type="match status" value="1"/>
</dbReference>
<reference evidence="6" key="1">
    <citation type="submission" date="2023-03" db="EMBL/GenBank/DDBJ databases">
        <title>Amycolatopsis taiwanensis NBRC 103393.</title>
        <authorList>
            <person name="Ichikawa N."/>
            <person name="Sato H."/>
            <person name="Tonouchi N."/>
        </authorList>
    </citation>
    <scope>NUCLEOTIDE SEQUENCE</scope>
    <source>
        <strain evidence="6">NBRC 103393</strain>
    </source>
</reference>
<dbReference type="SUPFAM" id="SSF101790">
    <property type="entry name" value="Aminomethyltransferase beta-barrel domain"/>
    <property type="match status" value="1"/>
</dbReference>
<evidence type="ECO:0000259" key="5">
    <source>
        <dbReference type="Pfam" id="PF17806"/>
    </source>
</evidence>
<dbReference type="Gene3D" id="3.30.1360.120">
    <property type="entry name" value="Probable tRNA modification gtpase trme, domain 1"/>
    <property type="match status" value="2"/>
</dbReference>
<evidence type="ECO:0000259" key="4">
    <source>
        <dbReference type="Pfam" id="PF08669"/>
    </source>
</evidence>
<dbReference type="RefSeq" id="WP_285487206.1">
    <property type="nucleotide sequence ID" value="NZ_BSTI01000006.1"/>
</dbReference>
<dbReference type="InterPro" id="IPR041117">
    <property type="entry name" value="SoxA_A3"/>
</dbReference>
<evidence type="ECO:0000313" key="6">
    <source>
        <dbReference type="EMBL" id="GLY66376.1"/>
    </source>
</evidence>
<dbReference type="InterPro" id="IPR036188">
    <property type="entry name" value="FAD/NAD-bd_sf"/>
</dbReference>
<keyword evidence="7" id="KW-1185">Reference proteome</keyword>
<dbReference type="Pfam" id="PF12831">
    <property type="entry name" value="FAD_oxidored"/>
    <property type="match status" value="1"/>
</dbReference>
<dbReference type="Pfam" id="PF04268">
    <property type="entry name" value="SoxG"/>
    <property type="match status" value="1"/>
</dbReference>
<evidence type="ECO:0000313" key="7">
    <source>
        <dbReference type="Proteomes" id="UP001165136"/>
    </source>
</evidence>
<dbReference type="Proteomes" id="UP001165136">
    <property type="component" value="Unassembled WGS sequence"/>
</dbReference>
<feature type="domain" description="SoxA A3" evidence="5">
    <location>
        <begin position="484"/>
        <end position="566"/>
    </location>
</feature>
<dbReference type="Pfam" id="PF08669">
    <property type="entry name" value="GCV_T_C"/>
    <property type="match status" value="1"/>
</dbReference>
<dbReference type="InterPro" id="IPR028896">
    <property type="entry name" value="GcvT/YgfZ/DmdA"/>
</dbReference>
<dbReference type="InterPro" id="IPR013977">
    <property type="entry name" value="GcvT_C"/>
</dbReference>
<protein>
    <submittedName>
        <fullName evidence="6">Sarcosine oxidase subunit alpha</fullName>
    </submittedName>
</protein>
<dbReference type="AlphaFoldDB" id="A0A9W6R0I4"/>